<feature type="signal peptide" evidence="1">
    <location>
        <begin position="1"/>
        <end position="24"/>
    </location>
</feature>
<name>A0ABW5BTF0_9BACI</name>
<proteinExistence type="predicted"/>
<evidence type="ECO:0008006" key="4">
    <source>
        <dbReference type="Google" id="ProtNLM"/>
    </source>
</evidence>
<dbReference type="RefSeq" id="WP_247343063.1">
    <property type="nucleotide sequence ID" value="NZ_CP095550.1"/>
</dbReference>
<keyword evidence="3" id="KW-1185">Reference proteome</keyword>
<keyword evidence="1" id="KW-0732">Signal</keyword>
<evidence type="ECO:0000313" key="2">
    <source>
        <dbReference type="EMBL" id="MFD2212108.1"/>
    </source>
</evidence>
<evidence type="ECO:0000313" key="3">
    <source>
        <dbReference type="Proteomes" id="UP001597318"/>
    </source>
</evidence>
<reference evidence="3" key="1">
    <citation type="journal article" date="2019" name="Int. J. Syst. Evol. Microbiol.">
        <title>The Global Catalogue of Microorganisms (GCM) 10K type strain sequencing project: providing services to taxonomists for standard genome sequencing and annotation.</title>
        <authorList>
            <consortium name="The Broad Institute Genomics Platform"/>
            <consortium name="The Broad Institute Genome Sequencing Center for Infectious Disease"/>
            <person name="Wu L."/>
            <person name="Ma J."/>
        </authorList>
    </citation>
    <scope>NUCLEOTIDE SEQUENCE [LARGE SCALE GENOMIC DNA]</scope>
    <source>
        <strain evidence="3">CGMCC 1.15474</strain>
    </source>
</reference>
<gene>
    <name evidence="2" type="ORF">ACFSKK_00090</name>
</gene>
<dbReference type="PROSITE" id="PS51257">
    <property type="entry name" value="PROKAR_LIPOPROTEIN"/>
    <property type="match status" value="1"/>
</dbReference>
<accession>A0ABW5BTF0</accession>
<comment type="caution">
    <text evidence="2">The sequence shown here is derived from an EMBL/GenBank/DDBJ whole genome shotgun (WGS) entry which is preliminary data.</text>
</comment>
<dbReference type="Proteomes" id="UP001597318">
    <property type="component" value="Unassembled WGS sequence"/>
</dbReference>
<feature type="chain" id="PRO_5047266431" description="Lipoprotein" evidence="1">
    <location>
        <begin position="25"/>
        <end position="130"/>
    </location>
</feature>
<dbReference type="EMBL" id="JBHUIK010000001">
    <property type="protein sequence ID" value="MFD2212108.1"/>
    <property type="molecule type" value="Genomic_DNA"/>
</dbReference>
<protein>
    <recommendedName>
        <fullName evidence="4">Lipoprotein</fullName>
    </recommendedName>
</protein>
<organism evidence="2 3">
    <name type="scientific">Metabacillus endolithicus</name>
    <dbReference type="NCBI Taxonomy" id="1535204"/>
    <lineage>
        <taxon>Bacteria</taxon>
        <taxon>Bacillati</taxon>
        <taxon>Bacillota</taxon>
        <taxon>Bacilli</taxon>
        <taxon>Bacillales</taxon>
        <taxon>Bacillaceae</taxon>
        <taxon>Metabacillus</taxon>
    </lineage>
</organism>
<sequence>MFKKFSTTLLLVLLLLITACQTQKNVTYTTEGDNWIAKIDVMQTGDKEIQSLILQYQGDDLESIGGSKIKYHIETDTGSSSGTGVLRKGVVLEVEVGNCSGCAFVQEDDEFILTVEWDEKIESFTLKIDK</sequence>
<evidence type="ECO:0000256" key="1">
    <source>
        <dbReference type="SAM" id="SignalP"/>
    </source>
</evidence>